<keyword evidence="1" id="KW-1133">Transmembrane helix</keyword>
<evidence type="ECO:0000256" key="1">
    <source>
        <dbReference type="SAM" id="Phobius"/>
    </source>
</evidence>
<accession>A0ABP0MMN4</accession>
<dbReference type="Proteomes" id="UP001642464">
    <property type="component" value="Unassembled WGS sequence"/>
</dbReference>
<keyword evidence="1" id="KW-0472">Membrane</keyword>
<evidence type="ECO:0000313" key="3">
    <source>
        <dbReference type="EMBL" id="CAK9052029.1"/>
    </source>
</evidence>
<keyword evidence="1" id="KW-0812">Transmembrane</keyword>
<protein>
    <submittedName>
        <fullName evidence="2">Uncharacterized protein</fullName>
    </submittedName>
</protein>
<gene>
    <name evidence="2" type="ORF">SCF082_LOCUS28469</name>
    <name evidence="3" type="ORF">SCF082_LOCUS28503</name>
</gene>
<dbReference type="EMBL" id="CAXAMM010022448">
    <property type="protein sequence ID" value="CAK9052029.1"/>
    <property type="molecule type" value="Genomic_DNA"/>
</dbReference>
<keyword evidence="4" id="KW-1185">Reference proteome</keyword>
<feature type="transmembrane region" description="Helical" evidence="1">
    <location>
        <begin position="178"/>
        <end position="198"/>
    </location>
</feature>
<organism evidence="2 4">
    <name type="scientific">Durusdinium trenchii</name>
    <dbReference type="NCBI Taxonomy" id="1381693"/>
    <lineage>
        <taxon>Eukaryota</taxon>
        <taxon>Sar</taxon>
        <taxon>Alveolata</taxon>
        <taxon>Dinophyceae</taxon>
        <taxon>Suessiales</taxon>
        <taxon>Symbiodiniaceae</taxon>
        <taxon>Durusdinium</taxon>
    </lineage>
</organism>
<feature type="transmembrane region" description="Helical" evidence="1">
    <location>
        <begin position="119"/>
        <end position="143"/>
    </location>
</feature>
<dbReference type="EMBL" id="CAXAMM010022436">
    <property type="protein sequence ID" value="CAK9051964.1"/>
    <property type="molecule type" value="Genomic_DNA"/>
</dbReference>
<reference evidence="2 4" key="1">
    <citation type="submission" date="2024-02" db="EMBL/GenBank/DDBJ databases">
        <authorList>
            <person name="Chen Y."/>
            <person name="Shah S."/>
            <person name="Dougan E. K."/>
            <person name="Thang M."/>
            <person name="Chan C."/>
        </authorList>
    </citation>
    <scope>NUCLEOTIDE SEQUENCE [LARGE SCALE GENOMIC DNA]</scope>
</reference>
<feature type="transmembrane region" description="Helical" evidence="1">
    <location>
        <begin position="89"/>
        <end position="113"/>
    </location>
</feature>
<feature type="transmembrane region" description="Helical" evidence="1">
    <location>
        <begin position="150"/>
        <end position="172"/>
    </location>
</feature>
<sequence length="222" mass="24801">MSLRLRRVHSARSALEMSKPRLLEWIGGSFMRVIQRLEASLHFVAAPGNHIYSWYLKRLRAIRAIGGVGRQTGLYLRHRKPRGSQESTLLCLIVIIAVAVLGFIAQFSILFSVQPRHGAFFAALLLPPFADILALVNTTLFVCGAADGTTACLFVVASNLNSLIGLLCRLMAMERWRSSGLFHVLGEYLMVFVVKVLMCRWVNLMIAFGEVPSWRTGFSVCF</sequence>
<evidence type="ECO:0000313" key="2">
    <source>
        <dbReference type="EMBL" id="CAK9051964.1"/>
    </source>
</evidence>
<comment type="caution">
    <text evidence="2">The sequence shown here is derived from an EMBL/GenBank/DDBJ whole genome shotgun (WGS) entry which is preliminary data.</text>
</comment>
<name>A0ABP0MMN4_9DINO</name>
<proteinExistence type="predicted"/>
<evidence type="ECO:0000313" key="4">
    <source>
        <dbReference type="Proteomes" id="UP001642464"/>
    </source>
</evidence>